<proteinExistence type="predicted"/>
<dbReference type="InterPro" id="IPR051248">
    <property type="entry name" value="UPF0507/Ank_repeat_27"/>
</dbReference>
<comment type="caution">
    <text evidence="2">Lacks conserved residue(s) required for the propagation of feature annotation.</text>
</comment>
<evidence type="ECO:0000313" key="5">
    <source>
        <dbReference type="EMBL" id="CAD7426435.1"/>
    </source>
</evidence>
<organism evidence="5">
    <name type="scientific">Timema monikensis</name>
    <dbReference type="NCBI Taxonomy" id="170555"/>
    <lineage>
        <taxon>Eukaryota</taxon>
        <taxon>Metazoa</taxon>
        <taxon>Ecdysozoa</taxon>
        <taxon>Arthropoda</taxon>
        <taxon>Hexapoda</taxon>
        <taxon>Insecta</taxon>
        <taxon>Pterygota</taxon>
        <taxon>Neoptera</taxon>
        <taxon>Polyneoptera</taxon>
        <taxon>Phasmatodea</taxon>
        <taxon>Timematodea</taxon>
        <taxon>Timematoidea</taxon>
        <taxon>Timematidae</taxon>
        <taxon>Timema</taxon>
    </lineage>
</organism>
<keyword evidence="1" id="KW-1015">Disulfide bond</keyword>
<dbReference type="EMBL" id="OB793196">
    <property type="protein sequence ID" value="CAD7426435.1"/>
    <property type="molecule type" value="Genomic_DNA"/>
</dbReference>
<dbReference type="PROSITE" id="PS51205">
    <property type="entry name" value="VPS9"/>
    <property type="match status" value="1"/>
</dbReference>
<dbReference type="AlphaFoldDB" id="A0A7R9E4T6"/>
<sequence>MKGKTNDTCRQSLSRRTDVYTPLSLPRGMILLSTPLIISACFLPEELLSSNKEKVISLPEFNSTYDACTNSIHNLDVDSKVVTREGDTNSINNLDGEHIENDPNINPILVSEMKFKAVTQDENANITQIRRSDMKYKSLIFVEDTDIPKHYSNIKSRDVLQDWEANTPQIQKSTVKSKDVLQDWEANTPQIQKSPVKSKDVLRDWEANTPQIQKSTVKSRDVLQDWEANTPQIQKSPVNSKDVLQGWEASTPPIQKSPVKSRAVPLVWNELAESNCSQVLYVGSSQQVEFYFPSSYPRNSYCIVILRGPMEHKLVLMLMDTRTGDQLISCDQDAVRVYSLNQGLLTFKDQLCNGSSPGVVTDGNIAILTFNTVRESTRGFNVNLQIVSNSAVENTNNQYQYVTRTLEHLPSLSKLSIEQAGEFAPGPHLPGTPHLPKHFLFTVVSLAIATTHVHYGHQNVILPPNPILRHLHPPITNLTHNPLLIHYKSCPTSDVSAHQGVRAVQFLGQFPGHCKVMARLNSELHNVCATLKGESPLLAREKMYELIKAQWGAFLGTHPVDRQRSGHFQNQLTIALENWVVNCLHEVLFPLVCAHYQLEDEHILTRAIDLASAGVTADQLGAPQHFAVPLPAAVVELASLDTLTCPVDKLTCLHTVVDLIFAQIKAAIGDAHCTDDTFITEENHFPTMTTDDLIPLLITVIIQAKPIHAASNLFYVENFQWTLSPNDAVSLVTFKAALQELLQLNPDHLRPRNEKVLHELGIDDLIEVSSKVCERLSLYGSTQAWSPLDKHLQRTIAMIEASTLEADLPTHSSTSNIEKPQFR</sequence>
<dbReference type="InterPro" id="IPR000859">
    <property type="entry name" value="CUB_dom"/>
</dbReference>
<dbReference type="Pfam" id="PF00431">
    <property type="entry name" value="CUB"/>
    <property type="match status" value="1"/>
</dbReference>
<protein>
    <recommendedName>
        <fullName evidence="6">CUB domain-containing protein</fullName>
    </recommendedName>
</protein>
<dbReference type="SUPFAM" id="SSF109993">
    <property type="entry name" value="VPS9 domain"/>
    <property type="match status" value="1"/>
</dbReference>
<dbReference type="GO" id="GO:0005886">
    <property type="term" value="C:plasma membrane"/>
    <property type="evidence" value="ECO:0007669"/>
    <property type="project" value="TreeGrafter"/>
</dbReference>
<dbReference type="InterPro" id="IPR003123">
    <property type="entry name" value="VPS9"/>
</dbReference>
<dbReference type="Gene3D" id="2.60.120.290">
    <property type="entry name" value="Spermadhesin, CUB domain"/>
    <property type="match status" value="1"/>
</dbReference>
<evidence type="ECO:0000259" key="3">
    <source>
        <dbReference type="PROSITE" id="PS01180"/>
    </source>
</evidence>
<dbReference type="Gene3D" id="1.20.1050.80">
    <property type="entry name" value="VPS9 domain"/>
    <property type="match status" value="1"/>
</dbReference>
<dbReference type="InterPro" id="IPR035914">
    <property type="entry name" value="Sperma_CUB_dom_sf"/>
</dbReference>
<gene>
    <name evidence="5" type="ORF">TMSB3V08_LOCUS3320</name>
</gene>
<dbReference type="GO" id="GO:0045022">
    <property type="term" value="P:early endosome to late endosome transport"/>
    <property type="evidence" value="ECO:0007669"/>
    <property type="project" value="TreeGrafter"/>
</dbReference>
<evidence type="ECO:0000256" key="2">
    <source>
        <dbReference type="PROSITE-ProRule" id="PRU00059"/>
    </source>
</evidence>
<evidence type="ECO:0000259" key="4">
    <source>
        <dbReference type="PROSITE" id="PS51205"/>
    </source>
</evidence>
<dbReference type="PANTHER" id="PTHR24170">
    <property type="entry name" value="ANKYRIN REPEAT DOMAIN-CONTAINING PROTEIN 27"/>
    <property type="match status" value="1"/>
</dbReference>
<evidence type="ECO:0000256" key="1">
    <source>
        <dbReference type="ARBA" id="ARBA00023157"/>
    </source>
</evidence>
<dbReference type="CDD" id="cd00041">
    <property type="entry name" value="CUB"/>
    <property type="match status" value="1"/>
</dbReference>
<dbReference type="GO" id="GO:0000149">
    <property type="term" value="F:SNARE binding"/>
    <property type="evidence" value="ECO:0007669"/>
    <property type="project" value="TreeGrafter"/>
</dbReference>
<dbReference type="GO" id="GO:0005085">
    <property type="term" value="F:guanyl-nucleotide exchange factor activity"/>
    <property type="evidence" value="ECO:0007669"/>
    <property type="project" value="TreeGrafter"/>
</dbReference>
<dbReference type="SUPFAM" id="SSF49854">
    <property type="entry name" value="Spermadhesin, CUB domain"/>
    <property type="match status" value="1"/>
</dbReference>
<feature type="domain" description="CUB" evidence="3">
    <location>
        <begin position="276"/>
        <end position="387"/>
    </location>
</feature>
<dbReference type="PANTHER" id="PTHR24170:SF1">
    <property type="entry name" value="DOMAIN PROTEIN, PUTATIVE (AFU_ORTHOLOGUE AFUA_1G09870)-RELATED"/>
    <property type="match status" value="1"/>
</dbReference>
<dbReference type="GO" id="GO:0005769">
    <property type="term" value="C:early endosome"/>
    <property type="evidence" value="ECO:0007669"/>
    <property type="project" value="TreeGrafter"/>
</dbReference>
<dbReference type="SMART" id="SM00167">
    <property type="entry name" value="VPS9"/>
    <property type="match status" value="1"/>
</dbReference>
<dbReference type="GO" id="GO:0030133">
    <property type="term" value="C:transport vesicle"/>
    <property type="evidence" value="ECO:0007669"/>
    <property type="project" value="TreeGrafter"/>
</dbReference>
<evidence type="ECO:0008006" key="6">
    <source>
        <dbReference type="Google" id="ProtNLM"/>
    </source>
</evidence>
<dbReference type="GO" id="GO:0097422">
    <property type="term" value="C:tubular endosome"/>
    <property type="evidence" value="ECO:0007669"/>
    <property type="project" value="TreeGrafter"/>
</dbReference>
<dbReference type="PROSITE" id="PS01180">
    <property type="entry name" value="CUB"/>
    <property type="match status" value="1"/>
</dbReference>
<reference evidence="5" key="1">
    <citation type="submission" date="2020-11" db="EMBL/GenBank/DDBJ databases">
        <authorList>
            <person name="Tran Van P."/>
        </authorList>
    </citation>
    <scope>NUCLEOTIDE SEQUENCE</scope>
</reference>
<feature type="domain" description="VPS9" evidence="4">
    <location>
        <begin position="598"/>
        <end position="750"/>
    </location>
</feature>
<dbReference type="SMART" id="SM00042">
    <property type="entry name" value="CUB"/>
    <property type="match status" value="1"/>
</dbReference>
<name>A0A7R9E4T6_9NEOP</name>
<dbReference type="Pfam" id="PF02204">
    <property type="entry name" value="VPS9"/>
    <property type="match status" value="1"/>
</dbReference>
<dbReference type="InterPro" id="IPR037191">
    <property type="entry name" value="VPS9_dom_sf"/>
</dbReference>
<dbReference type="GO" id="GO:0005770">
    <property type="term" value="C:late endosome"/>
    <property type="evidence" value="ECO:0007669"/>
    <property type="project" value="TreeGrafter"/>
</dbReference>
<accession>A0A7R9E4T6</accession>